<dbReference type="GO" id="GO:0034098">
    <property type="term" value="C:VCP-NPL4-UFD1 AAA ATPase complex"/>
    <property type="evidence" value="ECO:0007669"/>
    <property type="project" value="TreeGrafter"/>
</dbReference>
<dbReference type="GeneID" id="19015231"/>
<evidence type="ECO:0000256" key="1">
    <source>
        <dbReference type="SAM" id="Coils"/>
    </source>
</evidence>
<keyword evidence="5" id="KW-1185">Reference proteome</keyword>
<keyword evidence="1" id="KW-0175">Coiled coil</keyword>
<feature type="domain" description="UBX" evidence="3">
    <location>
        <begin position="359"/>
        <end position="414"/>
    </location>
</feature>
<dbReference type="Proteomes" id="UP000198341">
    <property type="component" value="Chromosome 6"/>
</dbReference>
<evidence type="ECO:0000313" key="4">
    <source>
        <dbReference type="EMBL" id="CCO16953.1"/>
    </source>
</evidence>
<proteinExistence type="predicted"/>
<feature type="compositionally biased region" description="Basic and acidic residues" evidence="2">
    <location>
        <begin position="35"/>
        <end position="46"/>
    </location>
</feature>
<dbReference type="SUPFAM" id="SSF54236">
    <property type="entry name" value="Ubiquitin-like"/>
    <property type="match status" value="1"/>
</dbReference>
<dbReference type="Gene3D" id="2.40.40.50">
    <property type="entry name" value="Ubiquitin fusion degradation protein UFD1, N-terminal domain"/>
    <property type="match status" value="1"/>
</dbReference>
<dbReference type="AlphaFoldDB" id="K8F5Y9"/>
<dbReference type="eggNOG" id="KOG1816">
    <property type="taxonomic scope" value="Eukaryota"/>
</dbReference>
<name>K8F5Y9_9CHLO</name>
<gene>
    <name evidence="4" type="ORF">Bathy06g02510</name>
</gene>
<feature type="coiled-coil region" evidence="1">
    <location>
        <begin position="293"/>
        <end position="332"/>
    </location>
</feature>
<dbReference type="RefSeq" id="XP_007512353.1">
    <property type="nucleotide sequence ID" value="XM_007512291.1"/>
</dbReference>
<accession>K8F5Y9</accession>
<evidence type="ECO:0000259" key="3">
    <source>
        <dbReference type="PROSITE" id="PS50033"/>
    </source>
</evidence>
<dbReference type="GO" id="GO:0031593">
    <property type="term" value="F:polyubiquitin modification-dependent protein binding"/>
    <property type="evidence" value="ECO:0007669"/>
    <property type="project" value="TreeGrafter"/>
</dbReference>
<reference evidence="4 5" key="1">
    <citation type="submission" date="2011-10" db="EMBL/GenBank/DDBJ databases">
        <authorList>
            <person name="Genoscope - CEA"/>
        </authorList>
    </citation>
    <scope>NUCLEOTIDE SEQUENCE [LARGE SCALE GENOMIC DNA]</scope>
    <source>
        <strain evidence="4 5">RCC 1105</strain>
    </source>
</reference>
<dbReference type="KEGG" id="bpg:Bathy06g02510"/>
<dbReference type="GO" id="GO:0036503">
    <property type="term" value="P:ERAD pathway"/>
    <property type="evidence" value="ECO:0007669"/>
    <property type="project" value="TreeGrafter"/>
</dbReference>
<dbReference type="PANTHER" id="PTHR12555">
    <property type="entry name" value="UBIQUITIN FUSION DEGRADATON PROTEIN 1"/>
    <property type="match status" value="1"/>
</dbReference>
<dbReference type="InterPro" id="IPR042299">
    <property type="entry name" value="Ufd1-like_Nn"/>
</dbReference>
<dbReference type="Gene3D" id="3.10.20.90">
    <property type="entry name" value="Phosphatidylinositol 3-kinase Catalytic Subunit, Chain A, domain 1"/>
    <property type="match status" value="1"/>
</dbReference>
<dbReference type="Gene3D" id="3.10.330.10">
    <property type="match status" value="1"/>
</dbReference>
<dbReference type="PANTHER" id="PTHR12555:SF13">
    <property type="entry name" value="UBIQUITIN RECOGNITION FACTOR IN ER-ASSOCIATED DEGRADATION PROTEIN 1"/>
    <property type="match status" value="1"/>
</dbReference>
<dbReference type="EMBL" id="FO082273">
    <property type="protein sequence ID" value="CCO16953.1"/>
    <property type="molecule type" value="Genomic_DNA"/>
</dbReference>
<protein>
    <recommendedName>
        <fullName evidence="3">UBX domain-containing protein</fullName>
    </recommendedName>
</protein>
<dbReference type="InterPro" id="IPR001012">
    <property type="entry name" value="UBX_dom"/>
</dbReference>
<feature type="region of interest" description="Disordered" evidence="2">
    <location>
        <begin position="1"/>
        <end position="61"/>
    </location>
</feature>
<evidence type="ECO:0000256" key="2">
    <source>
        <dbReference type="SAM" id="MobiDB-lite"/>
    </source>
</evidence>
<dbReference type="GO" id="GO:0006511">
    <property type="term" value="P:ubiquitin-dependent protein catabolic process"/>
    <property type="evidence" value="ECO:0007669"/>
    <property type="project" value="InterPro"/>
</dbReference>
<evidence type="ECO:0000313" key="5">
    <source>
        <dbReference type="Proteomes" id="UP000198341"/>
    </source>
</evidence>
<dbReference type="STRING" id="41875.K8F5Y9"/>
<dbReference type="InterPro" id="IPR004854">
    <property type="entry name" value="Ufd1-like"/>
</dbReference>
<dbReference type="InterPro" id="IPR029071">
    <property type="entry name" value="Ubiquitin-like_domsf"/>
</dbReference>
<dbReference type="PROSITE" id="PS50033">
    <property type="entry name" value="UBX"/>
    <property type="match status" value="1"/>
</dbReference>
<organism evidence="4 5">
    <name type="scientific">Bathycoccus prasinos</name>
    <dbReference type="NCBI Taxonomy" id="41875"/>
    <lineage>
        <taxon>Eukaryota</taxon>
        <taxon>Viridiplantae</taxon>
        <taxon>Chlorophyta</taxon>
        <taxon>Mamiellophyceae</taxon>
        <taxon>Mamiellales</taxon>
        <taxon>Bathycoccaceae</taxon>
        <taxon>Bathycoccus</taxon>
    </lineage>
</organism>
<feature type="compositionally biased region" description="Basic and acidic residues" evidence="2">
    <location>
        <begin position="9"/>
        <end position="23"/>
    </location>
</feature>
<sequence>MFFGGLNDPSEKLRKEQKKEMEKKRSKATAAARGRLREGEQQRETNRNTNAETKTKSKKKEKRYEVLWKAELRVRVEDVALKRGIRTRREDKIQLPASALRMLERFDDEMGARQPNAFFYVSRVDEDEDEDEDKGCYCAALDYQAEEDSVVIPTDLYKRLGYSSGDEKNLLRVEFRSRALEKCEWVKLQPKSNEFSKFLTRHPEADVKMVLENVLVQRSCVHVGDVFEVDFSGFVSSSSSPSESKFVFELKVVSLKVEGGEEDIVASLIETDVEVDLAPSMEHDEVVERIDTLNRNDEEEKRKEKEKKLAEAREARRRIERNEERKEKLRRFREAMAKKLPLEPPPPLASSSSTLKTATTNNVVRIRISLPTGEAIDRRFYDTDDVSSLFDFVLASYSFEEEEDKEDSDFCLVTRGGRFGEEKKKRIYRSSSNRSSSSLGAAGVASGDVFFVEKL</sequence>